<evidence type="ECO:0000313" key="3">
    <source>
        <dbReference type="Proteomes" id="UP000320496"/>
    </source>
</evidence>
<evidence type="ECO:0000259" key="1">
    <source>
        <dbReference type="Pfam" id="PF00696"/>
    </source>
</evidence>
<feature type="domain" description="Aspartate/glutamate/uridylate kinase" evidence="1">
    <location>
        <begin position="8"/>
        <end position="153"/>
    </location>
</feature>
<dbReference type="EMBL" id="CP036275">
    <property type="protein sequence ID" value="QDU38168.1"/>
    <property type="molecule type" value="Genomic_DNA"/>
</dbReference>
<dbReference type="RefSeq" id="WP_145369480.1">
    <property type="nucleotide sequence ID" value="NZ_CP036275.1"/>
</dbReference>
<dbReference type="InterPro" id="IPR001048">
    <property type="entry name" value="Asp/Glu/Uridylate_kinase"/>
</dbReference>
<dbReference type="Proteomes" id="UP000320496">
    <property type="component" value="Chromosome"/>
</dbReference>
<keyword evidence="3" id="KW-1185">Reference proteome</keyword>
<evidence type="ECO:0000313" key="2">
    <source>
        <dbReference type="EMBL" id="QDU38168.1"/>
    </source>
</evidence>
<dbReference type="Gene3D" id="3.40.1160.10">
    <property type="entry name" value="Acetylglutamate kinase-like"/>
    <property type="match status" value="1"/>
</dbReference>
<reference evidence="2 3" key="1">
    <citation type="submission" date="2019-02" db="EMBL/GenBank/DDBJ databases">
        <title>Deep-cultivation of Planctomycetes and their phenomic and genomic characterization uncovers novel biology.</title>
        <authorList>
            <person name="Wiegand S."/>
            <person name="Jogler M."/>
            <person name="Boedeker C."/>
            <person name="Pinto D."/>
            <person name="Vollmers J."/>
            <person name="Rivas-Marin E."/>
            <person name="Kohn T."/>
            <person name="Peeters S.H."/>
            <person name="Heuer A."/>
            <person name="Rast P."/>
            <person name="Oberbeckmann S."/>
            <person name="Bunk B."/>
            <person name="Jeske O."/>
            <person name="Meyerdierks A."/>
            <person name="Storesund J.E."/>
            <person name="Kallscheuer N."/>
            <person name="Luecker S."/>
            <person name="Lage O.M."/>
            <person name="Pohl T."/>
            <person name="Merkel B.J."/>
            <person name="Hornburger P."/>
            <person name="Mueller R.-W."/>
            <person name="Bruemmer F."/>
            <person name="Labrenz M."/>
            <person name="Spormann A.M."/>
            <person name="Op den Camp H."/>
            <person name="Overmann J."/>
            <person name="Amann R."/>
            <person name="Jetten M.S.M."/>
            <person name="Mascher T."/>
            <person name="Medema M.H."/>
            <person name="Devos D.P."/>
            <person name="Kaster A.-K."/>
            <person name="Ovreas L."/>
            <person name="Rohde M."/>
            <person name="Galperin M.Y."/>
            <person name="Jogler C."/>
        </authorList>
    </citation>
    <scope>NUCLEOTIDE SEQUENCE [LARGE SCALE GENOMIC DNA]</scope>
    <source>
        <strain evidence="2 3">Mal4</strain>
    </source>
</reference>
<sequence>MTEHPPWTLFKIGGSLFDLPDLRERLQQLLELRSGRNIAMLAGGGAAADLVRMWDRRFWLSAPAAHWLAIRAMGLNAGLLAHLIPGGRFVSELRELESVFDASLPAVLDPEPLLRHLESPPQAPLPESWDVTSDTIAAHLAAALTFDELVLVKSCEPAAETVEGLVAHGQVDPMFSDAARPLPQVGWANLRAEQLQIRPVSSGNAR</sequence>
<organism evidence="2 3">
    <name type="scientific">Maioricimonas rarisocia</name>
    <dbReference type="NCBI Taxonomy" id="2528026"/>
    <lineage>
        <taxon>Bacteria</taxon>
        <taxon>Pseudomonadati</taxon>
        <taxon>Planctomycetota</taxon>
        <taxon>Planctomycetia</taxon>
        <taxon>Planctomycetales</taxon>
        <taxon>Planctomycetaceae</taxon>
        <taxon>Maioricimonas</taxon>
    </lineage>
</organism>
<dbReference type="InterPro" id="IPR036393">
    <property type="entry name" value="AceGlu_kinase-like_sf"/>
</dbReference>
<dbReference type="AlphaFoldDB" id="A0A517Z6Q3"/>
<name>A0A517Z6Q3_9PLAN</name>
<dbReference type="SUPFAM" id="SSF53633">
    <property type="entry name" value="Carbamate kinase-like"/>
    <property type="match status" value="1"/>
</dbReference>
<dbReference type="KEGG" id="mri:Mal4_24910"/>
<gene>
    <name evidence="2" type="ORF">Mal4_24910</name>
</gene>
<dbReference type="OrthoDB" id="8526978at2"/>
<accession>A0A517Z6Q3</accession>
<proteinExistence type="predicted"/>
<protein>
    <recommendedName>
        <fullName evidence="1">Aspartate/glutamate/uridylate kinase domain-containing protein</fullName>
    </recommendedName>
</protein>
<dbReference type="Pfam" id="PF00696">
    <property type="entry name" value="AA_kinase"/>
    <property type="match status" value="1"/>
</dbReference>